<keyword evidence="2" id="KW-0496">Mitochondrion</keyword>
<feature type="transmembrane region" description="Helical" evidence="1">
    <location>
        <begin position="31"/>
        <end position="51"/>
    </location>
</feature>
<evidence type="ECO:0000313" key="2">
    <source>
        <dbReference type="EMBL" id="KUM47291.1"/>
    </source>
</evidence>
<reference evidence="2" key="1">
    <citation type="journal article" date="2015" name="Genome Biol. Evol.">
        <title>Organellar Genomes of White Spruce (Picea glauca): Assembly and Annotation.</title>
        <authorList>
            <person name="Jackman S.D."/>
            <person name="Warren R.L."/>
            <person name="Gibb E.A."/>
            <person name="Vandervalk B.P."/>
            <person name="Mohamadi H."/>
            <person name="Chu J."/>
            <person name="Raymond A."/>
            <person name="Pleasance S."/>
            <person name="Coope R."/>
            <person name="Wildung M.R."/>
            <person name="Ritland C.E."/>
            <person name="Bousquet J."/>
            <person name="Jones S.J."/>
            <person name="Bohlmann J."/>
            <person name="Birol I."/>
        </authorList>
    </citation>
    <scope>NUCLEOTIDE SEQUENCE [LARGE SCALE GENOMIC DNA]</scope>
    <source>
        <tissue evidence="2">Flushing bud</tissue>
    </source>
</reference>
<evidence type="ECO:0000256" key="1">
    <source>
        <dbReference type="SAM" id="Phobius"/>
    </source>
</evidence>
<proteinExistence type="predicted"/>
<name>A0A101LXS5_PICGL</name>
<keyword evidence="1" id="KW-0472">Membrane</keyword>
<protein>
    <submittedName>
        <fullName evidence="2">Uncharacterized protein</fullName>
    </submittedName>
</protein>
<dbReference type="AlphaFoldDB" id="A0A101LXS5"/>
<gene>
    <name evidence="2" type="ORF">ABT39_MTgene5476</name>
</gene>
<keyword evidence="1" id="KW-0812">Transmembrane</keyword>
<organism evidence="2">
    <name type="scientific">Picea glauca</name>
    <name type="common">White spruce</name>
    <name type="synonym">Pinus glauca</name>
    <dbReference type="NCBI Taxonomy" id="3330"/>
    <lineage>
        <taxon>Eukaryota</taxon>
        <taxon>Viridiplantae</taxon>
        <taxon>Streptophyta</taxon>
        <taxon>Embryophyta</taxon>
        <taxon>Tracheophyta</taxon>
        <taxon>Spermatophyta</taxon>
        <taxon>Pinopsida</taxon>
        <taxon>Pinidae</taxon>
        <taxon>Conifers I</taxon>
        <taxon>Pinales</taxon>
        <taxon>Pinaceae</taxon>
        <taxon>Picea</taxon>
    </lineage>
</organism>
<keyword evidence="1" id="KW-1133">Transmembrane helix</keyword>
<accession>A0A101LXS5</accession>
<dbReference type="EMBL" id="LKAM01000007">
    <property type="protein sequence ID" value="KUM47291.1"/>
    <property type="molecule type" value="Genomic_DNA"/>
</dbReference>
<sequence length="67" mass="7749">MFWWVPPFPSRFLFKGRVSRRADKMDGISPLYYICLFRSLIGLPLPFLLFIHASSNHSSDSSANPFL</sequence>
<geneLocation type="mitochondrion" evidence="2"/>
<comment type="caution">
    <text evidence="2">The sequence shown here is derived from an EMBL/GenBank/DDBJ whole genome shotgun (WGS) entry which is preliminary data.</text>
</comment>